<comment type="caution">
    <text evidence="1">The sequence shown here is derived from an EMBL/GenBank/DDBJ whole genome shotgun (WGS) entry which is preliminary data.</text>
</comment>
<protein>
    <submittedName>
        <fullName evidence="1">Uncharacterized protein</fullName>
    </submittedName>
</protein>
<accession>A0A4C1TJJ1</accession>
<evidence type="ECO:0000313" key="1">
    <source>
        <dbReference type="EMBL" id="GBP14682.1"/>
    </source>
</evidence>
<dbReference type="EMBL" id="BGZK01000066">
    <property type="protein sequence ID" value="GBP14682.1"/>
    <property type="molecule type" value="Genomic_DNA"/>
</dbReference>
<proteinExistence type="predicted"/>
<dbReference type="Proteomes" id="UP000299102">
    <property type="component" value="Unassembled WGS sequence"/>
</dbReference>
<reference evidence="1 2" key="1">
    <citation type="journal article" date="2019" name="Commun. Biol.">
        <title>The bagworm genome reveals a unique fibroin gene that provides high tensile strength.</title>
        <authorList>
            <person name="Kono N."/>
            <person name="Nakamura H."/>
            <person name="Ohtoshi R."/>
            <person name="Tomita M."/>
            <person name="Numata K."/>
            <person name="Arakawa K."/>
        </authorList>
    </citation>
    <scope>NUCLEOTIDE SEQUENCE [LARGE SCALE GENOMIC DNA]</scope>
</reference>
<sequence length="141" mass="15959">MRIVVEVSSRSARLWMVAWKLCDRTTRQQMKKACYPYFFNTYCRYVVAGSHIVGASELMEQVLLKPDIAGPKFRVSQPKSAAVIPLITLMVQFSFMHLQKRTYGDVSPTGGGSVVKSAAVEPEGTEVYFDYRRINQTRGVQ</sequence>
<keyword evidence="2" id="KW-1185">Reference proteome</keyword>
<evidence type="ECO:0000313" key="2">
    <source>
        <dbReference type="Proteomes" id="UP000299102"/>
    </source>
</evidence>
<dbReference type="AlphaFoldDB" id="A0A4C1TJJ1"/>
<organism evidence="1 2">
    <name type="scientific">Eumeta variegata</name>
    <name type="common">Bagworm moth</name>
    <name type="synonym">Eumeta japonica</name>
    <dbReference type="NCBI Taxonomy" id="151549"/>
    <lineage>
        <taxon>Eukaryota</taxon>
        <taxon>Metazoa</taxon>
        <taxon>Ecdysozoa</taxon>
        <taxon>Arthropoda</taxon>
        <taxon>Hexapoda</taxon>
        <taxon>Insecta</taxon>
        <taxon>Pterygota</taxon>
        <taxon>Neoptera</taxon>
        <taxon>Endopterygota</taxon>
        <taxon>Lepidoptera</taxon>
        <taxon>Glossata</taxon>
        <taxon>Ditrysia</taxon>
        <taxon>Tineoidea</taxon>
        <taxon>Psychidae</taxon>
        <taxon>Oiketicinae</taxon>
        <taxon>Eumeta</taxon>
    </lineage>
</organism>
<gene>
    <name evidence="1" type="ORF">EVAR_9591_1</name>
</gene>
<name>A0A4C1TJJ1_EUMVA</name>